<evidence type="ECO:0000256" key="6">
    <source>
        <dbReference type="ARBA" id="ARBA00023027"/>
    </source>
</evidence>
<dbReference type="Gene3D" id="3.40.50.720">
    <property type="entry name" value="NAD(P)-binding Rossmann-like Domain"/>
    <property type="match status" value="1"/>
</dbReference>
<feature type="domain" description="3-hydroxyacyl-CoA dehydrogenase C-terminal" evidence="13">
    <location>
        <begin position="477"/>
        <end position="570"/>
    </location>
</feature>
<feature type="domain" description="3-hydroxyacyl-CoA dehydrogenase C-terminal" evidence="13">
    <location>
        <begin position="606"/>
        <end position="673"/>
    </location>
</feature>
<dbReference type="GO" id="GO:0006635">
    <property type="term" value="P:fatty acid beta-oxidation"/>
    <property type="evidence" value="ECO:0007669"/>
    <property type="project" value="UniProtKB-UniPathway"/>
</dbReference>
<dbReference type="Pfam" id="PF00378">
    <property type="entry name" value="ECH_1"/>
    <property type="match status" value="1"/>
</dbReference>
<evidence type="ECO:0000313" key="16">
    <source>
        <dbReference type="Proteomes" id="UP000539372"/>
    </source>
</evidence>
<keyword evidence="11" id="KW-0511">Multifunctional enzyme</keyword>
<dbReference type="FunFam" id="3.40.50.720:FF:000009">
    <property type="entry name" value="Fatty oxidation complex, alpha subunit"/>
    <property type="match status" value="1"/>
</dbReference>
<evidence type="ECO:0000256" key="1">
    <source>
        <dbReference type="ARBA" id="ARBA00004275"/>
    </source>
</evidence>
<evidence type="ECO:0000256" key="3">
    <source>
        <dbReference type="ARBA" id="ARBA00022832"/>
    </source>
</evidence>
<evidence type="ECO:0000256" key="7">
    <source>
        <dbReference type="ARBA" id="ARBA00023098"/>
    </source>
</evidence>
<keyword evidence="16" id="KW-1185">Reference proteome</keyword>
<name>A0A7Y0E013_9PROT</name>
<dbReference type="InterPro" id="IPR008927">
    <property type="entry name" value="6-PGluconate_DH-like_C_sf"/>
</dbReference>
<sequence length="688" mass="73404">MSDKARLERHGRIAVIFIENPPVNAMSVGVPGALIACLDQAQADDEIDAIVLTGGNKGLIGGADINMLGKPWPEGEPTLHMLIDALDACKKPVVAALQAHTLGGGYEIALGCHYRLIHPAGQVGLPEVNLGIPPGAGGTQRLPRLIGLEKAAEVIVGGKPAKAAKAFDMGMVDRIAAEGDLLEQAIAFAQDVAGKGAATPISARSVTLPSDGFFDDLRASWAKKAKGLRAPMACIDCLEASLLPFPEGYAESRRIFLDCAGSEEAAALRHMFFAERTAAKIDGIDNKQSTRPVSTVGVIGAGTMGSGIAIAMLDSGYSVILMERNKDALDAGCARIDKNYAGQVAKGRMTEDAKAKRIGALTAVTDIEAMADADLVVEAVFEDLGVKQAIFADLARVTKPGAILATNTSYIDVNKIAEAAGERVSDVLGMHFFSPANIMKLLEIVRADKAAPDALLTAMSVGRKMGKTAVVAGICDGFIGNRIYNVYRREAIFLLEEGASPSQVDKAMTDFGMALGPFAVMDLAGLDIAWAQRKATAHLRDPNKRYCTLPDRLCELGRFGQKTSRGFYIYEEGNRKPIPDPEVEALAAETAAEAGITRRTITDEEIVQRCLFALVNEACAILDEGIAQRESDIDVVFCNGYGFPRRRGGPMFWAGRVGFDKVLSQVKQYSQTHDFWDPSPALVRLANN</sequence>
<protein>
    <submittedName>
        <fullName evidence="15">3-hydroxyacyl-CoA dehydrogenase</fullName>
    </submittedName>
</protein>
<feature type="domain" description="3-hydroxyacyl-CoA dehydrogenase NAD binding" evidence="14">
    <location>
        <begin position="295"/>
        <end position="472"/>
    </location>
</feature>
<organism evidence="15 16">
    <name type="scientific">Pacificispira spongiicola</name>
    <dbReference type="NCBI Taxonomy" id="2729598"/>
    <lineage>
        <taxon>Bacteria</taxon>
        <taxon>Pseudomonadati</taxon>
        <taxon>Pseudomonadota</taxon>
        <taxon>Alphaproteobacteria</taxon>
        <taxon>Rhodospirillales</taxon>
        <taxon>Rhodospirillaceae</taxon>
        <taxon>Pacificispira</taxon>
    </lineage>
</organism>
<evidence type="ECO:0000259" key="14">
    <source>
        <dbReference type="Pfam" id="PF02737"/>
    </source>
</evidence>
<proteinExistence type="predicted"/>
<dbReference type="UniPathway" id="UPA00659"/>
<dbReference type="Pfam" id="PF02737">
    <property type="entry name" value="3HCDH_N"/>
    <property type="match status" value="1"/>
</dbReference>
<evidence type="ECO:0000256" key="11">
    <source>
        <dbReference type="ARBA" id="ARBA00023268"/>
    </source>
</evidence>
<dbReference type="GO" id="GO:0004300">
    <property type="term" value="F:enoyl-CoA hydratase activity"/>
    <property type="evidence" value="ECO:0007669"/>
    <property type="project" value="UniProtKB-ARBA"/>
</dbReference>
<keyword evidence="8" id="KW-0576">Peroxisome</keyword>
<dbReference type="GO" id="GO:0070403">
    <property type="term" value="F:NAD+ binding"/>
    <property type="evidence" value="ECO:0007669"/>
    <property type="project" value="InterPro"/>
</dbReference>
<gene>
    <name evidence="15" type="ORF">HH303_09650</name>
</gene>
<evidence type="ECO:0000256" key="8">
    <source>
        <dbReference type="ARBA" id="ARBA00023140"/>
    </source>
</evidence>
<dbReference type="Pfam" id="PF00725">
    <property type="entry name" value="3HCDH"/>
    <property type="match status" value="2"/>
</dbReference>
<dbReference type="GO" id="GO:0003857">
    <property type="term" value="F:(3S)-3-hydroxyacyl-CoA dehydrogenase (NAD+) activity"/>
    <property type="evidence" value="ECO:0007669"/>
    <property type="project" value="UniProtKB-EC"/>
</dbReference>
<dbReference type="GO" id="GO:0016853">
    <property type="term" value="F:isomerase activity"/>
    <property type="evidence" value="ECO:0007669"/>
    <property type="project" value="UniProtKB-KW"/>
</dbReference>
<evidence type="ECO:0000256" key="10">
    <source>
        <dbReference type="ARBA" id="ARBA00023239"/>
    </source>
</evidence>
<dbReference type="InterPro" id="IPR029045">
    <property type="entry name" value="ClpP/crotonase-like_dom_sf"/>
</dbReference>
<keyword evidence="7" id="KW-0443">Lipid metabolism</keyword>
<dbReference type="SUPFAM" id="SSF48179">
    <property type="entry name" value="6-phosphogluconate dehydrogenase C-terminal domain-like"/>
    <property type="match status" value="2"/>
</dbReference>
<evidence type="ECO:0000256" key="12">
    <source>
        <dbReference type="ARBA" id="ARBA00049556"/>
    </source>
</evidence>
<reference evidence="15 16" key="1">
    <citation type="submission" date="2020-04" db="EMBL/GenBank/DDBJ databases">
        <title>Rhodospirillaceae bacterium KN72 isolated from deep sea.</title>
        <authorList>
            <person name="Zhang D.-C."/>
        </authorList>
    </citation>
    <scope>NUCLEOTIDE SEQUENCE [LARGE SCALE GENOMIC DNA]</scope>
    <source>
        <strain evidence="15 16">KN72</strain>
    </source>
</reference>
<keyword evidence="3" id="KW-0276">Fatty acid metabolism</keyword>
<dbReference type="AlphaFoldDB" id="A0A7Y0E013"/>
<dbReference type="InterPro" id="IPR036291">
    <property type="entry name" value="NAD(P)-bd_dom_sf"/>
</dbReference>
<comment type="pathway">
    <text evidence="2">Lipid metabolism; fatty acid beta-oxidation.</text>
</comment>
<evidence type="ECO:0000256" key="4">
    <source>
        <dbReference type="ARBA" id="ARBA00022963"/>
    </source>
</evidence>
<dbReference type="SUPFAM" id="SSF51735">
    <property type="entry name" value="NAD(P)-binding Rossmann-fold domains"/>
    <property type="match status" value="1"/>
</dbReference>
<evidence type="ECO:0000259" key="13">
    <source>
        <dbReference type="Pfam" id="PF00725"/>
    </source>
</evidence>
<dbReference type="Gene3D" id="3.90.226.10">
    <property type="entry name" value="2-enoyl-CoA Hydratase, Chain A, domain 1"/>
    <property type="match status" value="1"/>
</dbReference>
<dbReference type="Proteomes" id="UP000539372">
    <property type="component" value="Unassembled WGS sequence"/>
</dbReference>
<dbReference type="InterPro" id="IPR001753">
    <property type="entry name" value="Enoyl-CoA_hydra/iso"/>
</dbReference>
<evidence type="ECO:0000313" key="15">
    <source>
        <dbReference type="EMBL" id="NMM44742.1"/>
    </source>
</evidence>
<accession>A0A7Y0E013</accession>
<dbReference type="SUPFAM" id="SSF52096">
    <property type="entry name" value="ClpP/crotonase"/>
    <property type="match status" value="1"/>
</dbReference>
<keyword evidence="6" id="KW-0520">NAD</keyword>
<comment type="caution">
    <text evidence="15">The sequence shown here is derived from an EMBL/GenBank/DDBJ whole genome shotgun (WGS) entry which is preliminary data.</text>
</comment>
<comment type="catalytic activity">
    <reaction evidence="12">
        <text>a (3S)-3-hydroxyacyl-CoA + NAD(+) = a 3-oxoacyl-CoA + NADH + H(+)</text>
        <dbReference type="Rhea" id="RHEA:22432"/>
        <dbReference type="ChEBI" id="CHEBI:15378"/>
        <dbReference type="ChEBI" id="CHEBI:57318"/>
        <dbReference type="ChEBI" id="CHEBI:57540"/>
        <dbReference type="ChEBI" id="CHEBI:57945"/>
        <dbReference type="ChEBI" id="CHEBI:90726"/>
        <dbReference type="EC" id="1.1.1.35"/>
    </reaction>
</comment>
<evidence type="ECO:0000256" key="9">
    <source>
        <dbReference type="ARBA" id="ARBA00023235"/>
    </source>
</evidence>
<keyword evidence="10" id="KW-0456">Lyase</keyword>
<keyword evidence="5" id="KW-0560">Oxidoreductase</keyword>
<evidence type="ECO:0000256" key="5">
    <source>
        <dbReference type="ARBA" id="ARBA00023002"/>
    </source>
</evidence>
<dbReference type="PANTHER" id="PTHR23309">
    <property type="entry name" value="3-HYDROXYACYL-COA DEHYROGENASE"/>
    <property type="match status" value="1"/>
</dbReference>
<keyword evidence="9" id="KW-0413">Isomerase</keyword>
<dbReference type="CDD" id="cd06558">
    <property type="entry name" value="crotonase-like"/>
    <property type="match status" value="1"/>
</dbReference>
<dbReference type="PANTHER" id="PTHR23309:SF51">
    <property type="entry name" value="3-HYDROXYACYL-COA DEHYDROGENASE-RELATED"/>
    <property type="match status" value="1"/>
</dbReference>
<dbReference type="Gene3D" id="1.10.1040.50">
    <property type="match status" value="1"/>
</dbReference>
<dbReference type="RefSeq" id="WP_169625142.1">
    <property type="nucleotide sequence ID" value="NZ_JABBNT010000003.1"/>
</dbReference>
<keyword evidence="4" id="KW-0442">Lipid degradation</keyword>
<dbReference type="EMBL" id="JABBNT010000003">
    <property type="protein sequence ID" value="NMM44742.1"/>
    <property type="molecule type" value="Genomic_DNA"/>
</dbReference>
<dbReference type="InterPro" id="IPR006176">
    <property type="entry name" value="3-OHacyl-CoA_DH_NAD-bd"/>
</dbReference>
<dbReference type="FunFam" id="1.10.1040.50:FF:000006">
    <property type="entry name" value="Peroxisomal bifunctional enzyme"/>
    <property type="match status" value="1"/>
</dbReference>
<comment type="subcellular location">
    <subcellularLocation>
        <location evidence="1">Peroxisome</location>
    </subcellularLocation>
</comment>
<evidence type="ECO:0000256" key="2">
    <source>
        <dbReference type="ARBA" id="ARBA00005005"/>
    </source>
</evidence>
<dbReference type="InterPro" id="IPR006108">
    <property type="entry name" value="3HC_DH_C"/>
</dbReference>